<dbReference type="InterPro" id="IPR000644">
    <property type="entry name" value="CBS_dom"/>
</dbReference>
<evidence type="ECO:0000256" key="3">
    <source>
        <dbReference type="ARBA" id="ARBA00022737"/>
    </source>
</evidence>
<keyword evidence="12" id="KW-1185">Reference proteome</keyword>
<keyword evidence="2" id="KW-0813">Transport</keyword>
<keyword evidence="5 9" id="KW-0129">CBS domain</keyword>
<dbReference type="PROSITE" id="PS51371">
    <property type="entry name" value="CBS"/>
    <property type="match status" value="2"/>
</dbReference>
<dbReference type="AlphaFoldDB" id="A8PND0"/>
<dbReference type="SMART" id="SM00116">
    <property type="entry name" value="CBS"/>
    <property type="match status" value="2"/>
</dbReference>
<organism evidence="11 12">
    <name type="scientific">Rickettsiella grylli</name>
    <dbReference type="NCBI Taxonomy" id="59196"/>
    <lineage>
        <taxon>Bacteria</taxon>
        <taxon>Pseudomonadati</taxon>
        <taxon>Pseudomonadota</taxon>
        <taxon>Gammaproteobacteria</taxon>
        <taxon>Legionellales</taxon>
        <taxon>Coxiellaceae</taxon>
        <taxon>Rickettsiella</taxon>
    </lineage>
</organism>
<evidence type="ECO:0000256" key="4">
    <source>
        <dbReference type="ARBA" id="ARBA00022842"/>
    </source>
</evidence>
<dbReference type="OrthoDB" id="9797674at2"/>
<dbReference type="InterPro" id="IPR054115">
    <property type="entry name" value="CorC_N"/>
</dbReference>
<evidence type="ECO:0000313" key="12">
    <source>
        <dbReference type="Proteomes" id="UP000054075"/>
    </source>
</evidence>
<dbReference type="InterPro" id="IPR046342">
    <property type="entry name" value="CBS_dom_sf"/>
</dbReference>
<dbReference type="Pfam" id="PF00571">
    <property type="entry name" value="CBS"/>
    <property type="match status" value="2"/>
</dbReference>
<keyword evidence="3" id="KW-0677">Repeat</keyword>
<dbReference type="Gene3D" id="3.30.465.10">
    <property type="match status" value="1"/>
</dbReference>
<keyword evidence="6" id="KW-0170">Cobalt</keyword>
<dbReference type="EMBL" id="AAQJ02000001">
    <property type="protein sequence ID" value="EDP45963.1"/>
    <property type="molecule type" value="Genomic_DNA"/>
</dbReference>
<dbReference type="InterPro" id="IPR044751">
    <property type="entry name" value="Ion_transp-like_CBS"/>
</dbReference>
<comment type="similarity">
    <text evidence="1">Belongs to the UPF0053 family.</text>
</comment>
<dbReference type="SUPFAM" id="SSF54631">
    <property type="entry name" value="CBS-domain pair"/>
    <property type="match status" value="1"/>
</dbReference>
<evidence type="ECO:0000256" key="7">
    <source>
        <dbReference type="ARBA" id="ARBA00037273"/>
    </source>
</evidence>
<dbReference type="Proteomes" id="UP000054075">
    <property type="component" value="Unassembled WGS sequence"/>
</dbReference>
<dbReference type="InterPro" id="IPR005170">
    <property type="entry name" value="Transptr-assoc_dom"/>
</dbReference>
<evidence type="ECO:0000256" key="8">
    <source>
        <dbReference type="ARBA" id="ARBA00040729"/>
    </source>
</evidence>
<dbReference type="eggNOG" id="COG4535">
    <property type="taxonomic scope" value="Bacteria"/>
</dbReference>
<accession>A8PND0</accession>
<keyword evidence="4" id="KW-0460">Magnesium</keyword>
<dbReference type="Pfam" id="PF03471">
    <property type="entry name" value="CorC_HlyC"/>
    <property type="match status" value="1"/>
</dbReference>
<proteinExistence type="inferred from homology"/>
<dbReference type="STRING" id="59196.RICGR_0970"/>
<evidence type="ECO:0000256" key="2">
    <source>
        <dbReference type="ARBA" id="ARBA00022448"/>
    </source>
</evidence>
<feature type="domain" description="CBS" evidence="10">
    <location>
        <begin position="136"/>
        <end position="193"/>
    </location>
</feature>
<dbReference type="CDD" id="cd04590">
    <property type="entry name" value="CBS_pair_CorC_HlyC_assoc"/>
    <property type="match status" value="1"/>
</dbReference>
<reference evidence="11" key="1">
    <citation type="submission" date="2006-04" db="EMBL/GenBank/DDBJ databases">
        <authorList>
            <person name="Seshadri R."/>
            <person name="Federici B.A."/>
        </authorList>
    </citation>
    <scope>NUCLEOTIDE SEQUENCE [LARGE SCALE GENOMIC DNA]</scope>
</reference>
<evidence type="ECO:0000259" key="10">
    <source>
        <dbReference type="PROSITE" id="PS51371"/>
    </source>
</evidence>
<evidence type="ECO:0000256" key="5">
    <source>
        <dbReference type="ARBA" id="ARBA00023122"/>
    </source>
</evidence>
<gene>
    <name evidence="11" type="ORF">RICGR_0970</name>
</gene>
<protein>
    <recommendedName>
        <fullName evidence="8">Magnesium and cobalt efflux protein CorC</fullName>
    </recommendedName>
</protein>
<evidence type="ECO:0000256" key="9">
    <source>
        <dbReference type="PROSITE-ProRule" id="PRU00703"/>
    </source>
</evidence>
<dbReference type="PANTHER" id="PTHR22777">
    <property type="entry name" value="HEMOLYSIN-RELATED"/>
    <property type="match status" value="1"/>
</dbReference>
<dbReference type="SUPFAM" id="SSF56176">
    <property type="entry name" value="FAD-binding/transporter-associated domain-like"/>
    <property type="match status" value="1"/>
</dbReference>
<dbReference type="GO" id="GO:0050660">
    <property type="term" value="F:flavin adenine dinucleotide binding"/>
    <property type="evidence" value="ECO:0007669"/>
    <property type="project" value="InterPro"/>
</dbReference>
<comment type="function">
    <text evidence="7">Plays a role in the transport of magnesium and cobalt ions.</text>
</comment>
<evidence type="ECO:0000256" key="1">
    <source>
        <dbReference type="ARBA" id="ARBA00006337"/>
    </source>
</evidence>
<dbReference type="PANTHER" id="PTHR22777:SF27">
    <property type="entry name" value="MAGNESIUM AND COBALT EFFLUX PROTEIN CORC"/>
    <property type="match status" value="1"/>
</dbReference>
<evidence type="ECO:0000256" key="6">
    <source>
        <dbReference type="ARBA" id="ARBA00023285"/>
    </source>
</evidence>
<dbReference type="GO" id="GO:0005886">
    <property type="term" value="C:plasma membrane"/>
    <property type="evidence" value="ECO:0007669"/>
    <property type="project" value="TreeGrafter"/>
</dbReference>
<name>A8PND0_9COXI</name>
<dbReference type="Pfam" id="PF21917">
    <property type="entry name" value="NMB0537_N"/>
    <property type="match status" value="1"/>
</dbReference>
<dbReference type="SMART" id="SM01091">
    <property type="entry name" value="CorC_HlyC"/>
    <property type="match status" value="1"/>
</dbReference>
<dbReference type="Gene3D" id="3.10.580.10">
    <property type="entry name" value="CBS-domain"/>
    <property type="match status" value="1"/>
</dbReference>
<dbReference type="InterPro" id="IPR016169">
    <property type="entry name" value="FAD-bd_PCMH_sub2"/>
</dbReference>
<dbReference type="RefSeq" id="WP_006034951.1">
    <property type="nucleotide sequence ID" value="NZ_AAQJ02000001.1"/>
</dbReference>
<sequence length="289" mass="33268">MKTPISDDKIKFKKNRQSWFSRFNVFKQAPKNRKQLIELLHYAKQRNLLNSQALKMLEGVLQISDSQVRDIMIPHAKITAISAKAPLSEILPLVIESAHSRFPVINDERQVIGLLMAKDLLKYNPLSQNDFNIHTILRPVVFIPESKRLDSLLKEFQRKHYHMAIVVDEYGAASGLVTIEDVLEEIVGEIEDEHDTDEEIFIQEQTPHQFIVKAIMPIEAFNAFFNSHLETDQFDTIGGVIANRFGYLPKRGASTTIYPFHFKVLRADNRVIRLLQVTIEPVNKPLKTQ</sequence>
<dbReference type="FunFam" id="3.10.580.10:FF:000002">
    <property type="entry name" value="Magnesium/cobalt efflux protein CorC"/>
    <property type="match status" value="1"/>
</dbReference>
<comment type="caution">
    <text evidence="11">The sequence shown here is derived from an EMBL/GenBank/DDBJ whole genome shotgun (WGS) entry which is preliminary data.</text>
</comment>
<evidence type="ECO:0000313" key="11">
    <source>
        <dbReference type="EMBL" id="EDP45963.1"/>
    </source>
</evidence>
<dbReference type="InterPro" id="IPR036318">
    <property type="entry name" value="FAD-bd_PCMH-like_sf"/>
</dbReference>
<reference evidence="11" key="2">
    <citation type="submission" date="2007-10" db="EMBL/GenBank/DDBJ databases">
        <authorList>
            <person name="Myers G.S."/>
        </authorList>
    </citation>
    <scope>NUCLEOTIDE SEQUENCE [LARGE SCALE GENOMIC DNA]</scope>
</reference>
<feature type="domain" description="CBS" evidence="10">
    <location>
        <begin position="72"/>
        <end position="131"/>
    </location>
</feature>